<dbReference type="SUPFAM" id="SSF54909">
    <property type="entry name" value="Dimeric alpha+beta barrel"/>
    <property type="match status" value="1"/>
</dbReference>
<gene>
    <name evidence="2" type="ORF">EU556_13645</name>
</gene>
<dbReference type="Proteomes" id="UP000298337">
    <property type="component" value="Unassembled WGS sequence"/>
</dbReference>
<sequence length="109" mass="12401">MSSSSTLFVHHVLFYTPATSSEADKAQLLEGLQKLATIPVIKMAHIGTPASTTRDVIERTYTYSWLCLFEDAAAEEQYQQHPIHDEFRNQYARYWEKVVIYDSIGSAAN</sequence>
<comment type="caution">
    <text evidence="2">The sequence shown here is derived from an EMBL/GenBank/DDBJ whole genome shotgun (WGS) entry which is preliminary data.</text>
</comment>
<dbReference type="Gene3D" id="3.30.70.100">
    <property type="match status" value="1"/>
</dbReference>
<feature type="domain" description="Stress-response A/B barrel" evidence="1">
    <location>
        <begin position="8"/>
        <end position="103"/>
    </location>
</feature>
<name>A0A4Z0PB82_9BACT</name>
<dbReference type="OrthoDB" id="7189263at2"/>
<evidence type="ECO:0000313" key="3">
    <source>
        <dbReference type="Proteomes" id="UP000298337"/>
    </source>
</evidence>
<dbReference type="EMBL" id="SRLA01000002">
    <property type="protein sequence ID" value="TGE08727.1"/>
    <property type="molecule type" value="Genomic_DNA"/>
</dbReference>
<accession>A0A4Z0PB82</accession>
<proteinExistence type="predicted"/>
<protein>
    <submittedName>
        <fullName evidence="2">Dabb family protein</fullName>
    </submittedName>
</protein>
<dbReference type="PROSITE" id="PS51502">
    <property type="entry name" value="S_R_A_B_BARREL"/>
    <property type="match status" value="1"/>
</dbReference>
<dbReference type="AlphaFoldDB" id="A0A4Z0PB82"/>
<dbReference type="Pfam" id="PF07876">
    <property type="entry name" value="Dabb"/>
    <property type="match status" value="1"/>
</dbReference>
<keyword evidence="3" id="KW-1185">Reference proteome</keyword>
<dbReference type="SMART" id="SM00886">
    <property type="entry name" value="Dabb"/>
    <property type="match status" value="1"/>
</dbReference>
<dbReference type="InterPro" id="IPR013097">
    <property type="entry name" value="Dabb"/>
</dbReference>
<evidence type="ECO:0000259" key="1">
    <source>
        <dbReference type="PROSITE" id="PS51502"/>
    </source>
</evidence>
<evidence type="ECO:0000313" key="2">
    <source>
        <dbReference type="EMBL" id="TGE08727.1"/>
    </source>
</evidence>
<organism evidence="2 3">
    <name type="scientific">Hymenobacter fodinae</name>
    <dbReference type="NCBI Taxonomy" id="2510796"/>
    <lineage>
        <taxon>Bacteria</taxon>
        <taxon>Pseudomonadati</taxon>
        <taxon>Bacteroidota</taxon>
        <taxon>Cytophagia</taxon>
        <taxon>Cytophagales</taxon>
        <taxon>Hymenobacteraceae</taxon>
        <taxon>Hymenobacter</taxon>
    </lineage>
</organism>
<dbReference type="RefSeq" id="WP_135434637.1">
    <property type="nucleotide sequence ID" value="NZ_SRLA01000002.1"/>
</dbReference>
<reference evidence="2 3" key="1">
    <citation type="submission" date="2019-04" db="EMBL/GenBank/DDBJ databases">
        <authorList>
            <person name="Feng G."/>
            <person name="Zhang J."/>
            <person name="Zhu H."/>
        </authorList>
    </citation>
    <scope>NUCLEOTIDE SEQUENCE [LARGE SCALE GENOMIC DNA]</scope>
    <source>
        <strain evidence="2 3">92R-1</strain>
    </source>
</reference>
<dbReference type="InterPro" id="IPR011008">
    <property type="entry name" value="Dimeric_a/b-barrel"/>
</dbReference>